<protein>
    <submittedName>
        <fullName evidence="5">L,D-transpeptidase family protein</fullName>
    </submittedName>
</protein>
<feature type="domain" description="L,D-TPase catalytic" evidence="4">
    <location>
        <begin position="109"/>
        <end position="281"/>
    </location>
</feature>
<dbReference type="EMBL" id="JBHSIU010000046">
    <property type="protein sequence ID" value="MFC5003005.1"/>
    <property type="molecule type" value="Genomic_DNA"/>
</dbReference>
<proteinExistence type="predicted"/>
<keyword evidence="1" id="KW-0961">Cell wall biogenesis/degradation</keyword>
<keyword evidence="1" id="KW-0133">Cell shape</keyword>
<gene>
    <name evidence="5" type="ORF">ACFPIJ_34895</name>
</gene>
<feature type="region of interest" description="Disordered" evidence="2">
    <location>
        <begin position="30"/>
        <end position="77"/>
    </location>
</feature>
<name>A0ABV9W552_9ACTN</name>
<feature type="signal peptide" evidence="3">
    <location>
        <begin position="1"/>
        <end position="26"/>
    </location>
</feature>
<feature type="compositionally biased region" description="Low complexity" evidence="2">
    <location>
        <begin position="48"/>
        <end position="77"/>
    </location>
</feature>
<dbReference type="CDD" id="cd16913">
    <property type="entry name" value="YkuD_like"/>
    <property type="match status" value="1"/>
</dbReference>
<feature type="active site" description="Proton donor/acceptor" evidence="1">
    <location>
        <position position="245"/>
    </location>
</feature>
<dbReference type="PROSITE" id="PS51257">
    <property type="entry name" value="PROKAR_LIPOPROTEIN"/>
    <property type="match status" value="1"/>
</dbReference>
<keyword evidence="6" id="KW-1185">Reference proteome</keyword>
<feature type="compositionally biased region" description="Polar residues" evidence="2">
    <location>
        <begin position="33"/>
        <end position="47"/>
    </location>
</feature>
<keyword evidence="3" id="KW-0732">Signal</keyword>
<feature type="chain" id="PRO_5047185721" evidence="3">
    <location>
        <begin position="27"/>
        <end position="289"/>
    </location>
</feature>
<reference evidence="6" key="1">
    <citation type="journal article" date="2019" name="Int. J. Syst. Evol. Microbiol.">
        <title>The Global Catalogue of Microorganisms (GCM) 10K type strain sequencing project: providing services to taxonomists for standard genome sequencing and annotation.</title>
        <authorList>
            <consortium name="The Broad Institute Genomics Platform"/>
            <consortium name="The Broad Institute Genome Sequencing Center for Infectious Disease"/>
            <person name="Wu L."/>
            <person name="Ma J."/>
        </authorList>
    </citation>
    <scope>NUCLEOTIDE SEQUENCE [LARGE SCALE GENOMIC DNA]</scope>
    <source>
        <strain evidence="6">CGMCC 4.7152</strain>
    </source>
</reference>
<organism evidence="5 6">
    <name type="scientific">Dactylosporangium cerinum</name>
    <dbReference type="NCBI Taxonomy" id="1434730"/>
    <lineage>
        <taxon>Bacteria</taxon>
        <taxon>Bacillati</taxon>
        <taxon>Actinomycetota</taxon>
        <taxon>Actinomycetes</taxon>
        <taxon>Micromonosporales</taxon>
        <taxon>Micromonosporaceae</taxon>
        <taxon>Dactylosporangium</taxon>
    </lineage>
</organism>
<keyword evidence="1" id="KW-0573">Peptidoglycan synthesis</keyword>
<comment type="pathway">
    <text evidence="1">Cell wall biogenesis; peptidoglycan biosynthesis.</text>
</comment>
<evidence type="ECO:0000313" key="5">
    <source>
        <dbReference type="EMBL" id="MFC5003005.1"/>
    </source>
</evidence>
<dbReference type="PANTHER" id="PTHR38589">
    <property type="entry name" value="BLR0621 PROTEIN"/>
    <property type="match status" value="1"/>
</dbReference>
<dbReference type="Pfam" id="PF03734">
    <property type="entry name" value="YkuD"/>
    <property type="match status" value="1"/>
</dbReference>
<feature type="active site" description="Nucleophile" evidence="1">
    <location>
        <position position="255"/>
    </location>
</feature>
<evidence type="ECO:0000256" key="1">
    <source>
        <dbReference type="PROSITE-ProRule" id="PRU01373"/>
    </source>
</evidence>
<evidence type="ECO:0000259" key="4">
    <source>
        <dbReference type="PROSITE" id="PS52029"/>
    </source>
</evidence>
<evidence type="ECO:0000256" key="3">
    <source>
        <dbReference type="SAM" id="SignalP"/>
    </source>
</evidence>
<evidence type="ECO:0000313" key="6">
    <source>
        <dbReference type="Proteomes" id="UP001595912"/>
    </source>
</evidence>
<comment type="caution">
    <text evidence="5">The sequence shown here is derived from an EMBL/GenBank/DDBJ whole genome shotgun (WGS) entry which is preliminary data.</text>
</comment>
<evidence type="ECO:0000256" key="2">
    <source>
        <dbReference type="SAM" id="MobiDB-lite"/>
    </source>
</evidence>
<sequence length="289" mass="29972">MPVDQRRRRAPQALFAIATLVTVLTACGGKPSGSAQPVSTPSATGSGEPSAEPSAEVSPPAQPSPSASASKKPSVSPSVSKTAAAAVAANDASRLKTLPAGTTQVVIVQAASASATTTSLRAYAKTGGVWQPALSAMTARIGGNGFSGDKREGDKTTPTGVYAFDATMYGIGANPGVRYTYHRVVQDDWWDENSSSPGYNTFHHGANPGGPSEPLWQISPQYTYFAVIRYNMPATPGRGSGIFLHQATGNATLGCVSLPQADLVALLRWLNPAANPRIVLSPTSQLSRY</sequence>
<dbReference type="PANTHER" id="PTHR38589:SF1">
    <property type="entry name" value="BLR0621 PROTEIN"/>
    <property type="match status" value="1"/>
</dbReference>
<dbReference type="Proteomes" id="UP001595912">
    <property type="component" value="Unassembled WGS sequence"/>
</dbReference>
<dbReference type="InterPro" id="IPR005490">
    <property type="entry name" value="LD_TPept_cat_dom"/>
</dbReference>
<dbReference type="PROSITE" id="PS52029">
    <property type="entry name" value="LD_TPASE"/>
    <property type="match status" value="1"/>
</dbReference>
<accession>A0ABV9W552</accession>
<dbReference type="RefSeq" id="WP_380121627.1">
    <property type="nucleotide sequence ID" value="NZ_JBHSIU010000046.1"/>
</dbReference>